<dbReference type="HAMAP" id="MF_00065">
    <property type="entry name" value="Adenylyl_sulf_kinase"/>
    <property type="match status" value="1"/>
</dbReference>
<dbReference type="OMA" id="HENTVEE"/>
<dbReference type="Gene3D" id="3.40.50.300">
    <property type="entry name" value="P-loop containing nucleotide triphosphate hydrolases"/>
    <property type="match status" value="1"/>
</dbReference>
<dbReference type="STRING" id="280699.M1UNH8"/>
<dbReference type="RefSeq" id="XP_005535232.1">
    <property type="nucleotide sequence ID" value="XM_005535175.1"/>
</dbReference>
<comment type="similarity">
    <text evidence="6">Belongs to the APS kinase family.</text>
</comment>
<dbReference type="NCBIfam" id="NF003013">
    <property type="entry name" value="PRK03846.1"/>
    <property type="match status" value="1"/>
</dbReference>
<dbReference type="SUPFAM" id="SSF52540">
    <property type="entry name" value="P-loop containing nucleoside triphosphate hydrolases"/>
    <property type="match status" value="1"/>
</dbReference>
<dbReference type="NCBIfam" id="TIGR00455">
    <property type="entry name" value="apsK"/>
    <property type="match status" value="1"/>
</dbReference>
<accession>M1UNH8</accession>
<proteinExistence type="inferred from homology"/>
<dbReference type="GO" id="GO:0005524">
    <property type="term" value="F:ATP binding"/>
    <property type="evidence" value="ECO:0007669"/>
    <property type="project" value="UniProtKB-KW"/>
</dbReference>
<dbReference type="GeneID" id="16992353"/>
<dbReference type="eggNOG" id="KOG0635">
    <property type="taxonomic scope" value="Eukaryota"/>
</dbReference>
<dbReference type="InterPro" id="IPR002891">
    <property type="entry name" value="APS"/>
</dbReference>
<dbReference type="CDD" id="cd02027">
    <property type="entry name" value="APSK"/>
    <property type="match status" value="1"/>
</dbReference>
<feature type="region of interest" description="Disordered" evidence="7">
    <location>
        <begin position="1"/>
        <end position="27"/>
    </location>
</feature>
<dbReference type="KEGG" id="cme:CYME_CMB151C"/>
<dbReference type="GO" id="GO:0070814">
    <property type="term" value="P:hydrogen sulfide biosynthetic process"/>
    <property type="evidence" value="ECO:0007669"/>
    <property type="project" value="UniProtKB-UniPathway"/>
</dbReference>
<organism evidence="9 10">
    <name type="scientific">Cyanidioschyzon merolae (strain NIES-3377 / 10D)</name>
    <name type="common">Unicellular red alga</name>
    <dbReference type="NCBI Taxonomy" id="280699"/>
    <lineage>
        <taxon>Eukaryota</taxon>
        <taxon>Rhodophyta</taxon>
        <taxon>Bangiophyceae</taxon>
        <taxon>Cyanidiales</taxon>
        <taxon>Cyanidiaceae</taxon>
        <taxon>Cyanidioschyzon</taxon>
    </lineage>
</organism>
<dbReference type="FunFam" id="3.40.50.300:FF:000212">
    <property type="entry name" value="Adenylyl-sulfate kinase"/>
    <property type="match status" value="1"/>
</dbReference>
<dbReference type="Proteomes" id="UP000007014">
    <property type="component" value="Chromosome 2"/>
</dbReference>
<reference evidence="9 10" key="1">
    <citation type="journal article" date="2004" name="Nature">
        <title>Genome sequence of the ultrasmall unicellular red alga Cyanidioschyzon merolae 10D.</title>
        <authorList>
            <person name="Matsuzaki M."/>
            <person name="Misumi O."/>
            <person name="Shin-i T."/>
            <person name="Maruyama S."/>
            <person name="Takahara M."/>
            <person name="Miyagishima S."/>
            <person name="Mori T."/>
            <person name="Nishida K."/>
            <person name="Yagisawa F."/>
            <person name="Nishida K."/>
            <person name="Yoshida Y."/>
            <person name="Nishimura Y."/>
            <person name="Nakao S."/>
            <person name="Kobayashi T."/>
            <person name="Momoyama Y."/>
            <person name="Higashiyama T."/>
            <person name="Minoda A."/>
            <person name="Sano M."/>
            <person name="Nomoto H."/>
            <person name="Oishi K."/>
            <person name="Hayashi H."/>
            <person name="Ohta F."/>
            <person name="Nishizaka S."/>
            <person name="Haga S."/>
            <person name="Miura S."/>
            <person name="Morishita T."/>
            <person name="Kabeya Y."/>
            <person name="Terasawa K."/>
            <person name="Suzuki Y."/>
            <person name="Ishii Y."/>
            <person name="Asakawa S."/>
            <person name="Takano H."/>
            <person name="Ohta N."/>
            <person name="Kuroiwa H."/>
            <person name="Tanaka K."/>
            <person name="Shimizu N."/>
            <person name="Sugano S."/>
            <person name="Sato N."/>
            <person name="Nozaki H."/>
            <person name="Ogasawara N."/>
            <person name="Kohara Y."/>
            <person name="Kuroiwa T."/>
        </authorList>
    </citation>
    <scope>NUCLEOTIDE SEQUENCE [LARGE SCALE GENOMIC DNA]</scope>
    <source>
        <strain evidence="9 10">10D</strain>
    </source>
</reference>
<keyword evidence="2 6" id="KW-0808">Transferase</keyword>
<keyword evidence="4 6" id="KW-0418">Kinase</keyword>
<dbReference type="PANTHER" id="PTHR11055">
    <property type="entry name" value="BIFUNCTIONAL 3'-PHOSPHOADENOSINE 5'-PHOSPHOSULFATE SYNTHASE"/>
    <property type="match status" value="1"/>
</dbReference>
<dbReference type="EC" id="2.7.1.25" evidence="1 6"/>
<evidence type="ECO:0000256" key="5">
    <source>
        <dbReference type="ARBA" id="ARBA00022840"/>
    </source>
</evidence>
<dbReference type="InterPro" id="IPR027417">
    <property type="entry name" value="P-loop_NTPase"/>
</dbReference>
<sequence length="244" mass="26683">MLHNDNSFKANNNNNNNNEAGSSRGGVYWHEGSVSRGERASLLGQTGCTVWLSGLSGAGKSTIACALEQALLHRGYFAYRLDGDNVRHGLNKDLGFSADDRAENIRRTGEVARLFADAGCICVTAFISPYAADRRGARALHEASSLPFVEVYVRCPLAVAEQRDPKGLYKKARAGLIHGFTGIDDPYEEPDRPDVILDTDKLSVGECVERLLCTLRDLGVIETPTTRVCATCVNARKERLQHMN</sequence>
<protein>
    <recommendedName>
        <fullName evidence="1 6">Adenylyl-sulfate kinase</fullName>
        <ecNumber evidence="1 6">2.7.1.25</ecNumber>
    </recommendedName>
</protein>
<gene>
    <name evidence="9" type="ORF">CYME_CMB151C</name>
</gene>
<dbReference type="AlphaFoldDB" id="M1UNH8"/>
<evidence type="ECO:0000256" key="1">
    <source>
        <dbReference type="ARBA" id="ARBA00012121"/>
    </source>
</evidence>
<dbReference type="Pfam" id="PF01583">
    <property type="entry name" value="APS_kinase"/>
    <property type="match status" value="1"/>
</dbReference>
<name>M1UNH8_CYAM1</name>
<evidence type="ECO:0000256" key="7">
    <source>
        <dbReference type="SAM" id="MobiDB-lite"/>
    </source>
</evidence>
<evidence type="ECO:0000256" key="6">
    <source>
        <dbReference type="RuleBase" id="RU004347"/>
    </source>
</evidence>
<dbReference type="Gramene" id="CMB151CT">
    <property type="protein sequence ID" value="CMB151CT"/>
    <property type="gene ID" value="CMB151C"/>
</dbReference>
<keyword evidence="5 6" id="KW-0067">ATP-binding</keyword>
<evidence type="ECO:0000313" key="9">
    <source>
        <dbReference type="EMBL" id="BAM78946.1"/>
    </source>
</evidence>
<keyword evidence="10" id="KW-1185">Reference proteome</keyword>
<comment type="function">
    <text evidence="6">Catalyzes the synthesis of activated sulfate.</text>
</comment>
<evidence type="ECO:0000256" key="2">
    <source>
        <dbReference type="ARBA" id="ARBA00022679"/>
    </source>
</evidence>
<feature type="compositionally biased region" description="Polar residues" evidence="7">
    <location>
        <begin position="1"/>
        <end position="10"/>
    </location>
</feature>
<reference evidence="9 10" key="2">
    <citation type="journal article" date="2007" name="BMC Biol.">
        <title>A 100%-complete sequence reveals unusually simple genomic features in the hot-spring red alga Cyanidioschyzon merolae.</title>
        <authorList>
            <person name="Nozaki H."/>
            <person name="Takano H."/>
            <person name="Misumi O."/>
            <person name="Terasawa K."/>
            <person name="Matsuzaki M."/>
            <person name="Maruyama S."/>
            <person name="Nishida K."/>
            <person name="Yagisawa F."/>
            <person name="Yoshida Y."/>
            <person name="Fujiwara T."/>
            <person name="Takio S."/>
            <person name="Tamura K."/>
            <person name="Chung S.J."/>
            <person name="Nakamura S."/>
            <person name="Kuroiwa H."/>
            <person name="Tanaka K."/>
            <person name="Sato N."/>
            <person name="Kuroiwa T."/>
        </authorList>
    </citation>
    <scope>NUCLEOTIDE SEQUENCE [LARGE SCALE GENOMIC DNA]</scope>
    <source>
        <strain evidence="9 10">10D</strain>
    </source>
</reference>
<dbReference type="PANTHER" id="PTHR11055:SF1">
    <property type="entry name" value="PAPS SYNTHETASE, ISOFORM D"/>
    <property type="match status" value="1"/>
</dbReference>
<feature type="domain" description="APS kinase" evidence="8">
    <location>
        <begin position="47"/>
        <end position="198"/>
    </location>
</feature>
<dbReference type="UniPathway" id="UPA00140">
    <property type="reaction ID" value="UER00205"/>
</dbReference>
<dbReference type="EMBL" id="AP006484">
    <property type="protein sequence ID" value="BAM78946.1"/>
    <property type="molecule type" value="Genomic_DNA"/>
</dbReference>
<evidence type="ECO:0000256" key="3">
    <source>
        <dbReference type="ARBA" id="ARBA00022741"/>
    </source>
</evidence>
<keyword evidence="3 6" id="KW-0547">Nucleotide-binding</keyword>
<evidence type="ECO:0000259" key="8">
    <source>
        <dbReference type="Pfam" id="PF01583"/>
    </source>
</evidence>
<comment type="catalytic activity">
    <reaction evidence="6">
        <text>adenosine 5'-phosphosulfate + ATP = 3'-phosphoadenylyl sulfate + ADP + H(+)</text>
        <dbReference type="Rhea" id="RHEA:24152"/>
        <dbReference type="ChEBI" id="CHEBI:15378"/>
        <dbReference type="ChEBI" id="CHEBI:30616"/>
        <dbReference type="ChEBI" id="CHEBI:58243"/>
        <dbReference type="ChEBI" id="CHEBI:58339"/>
        <dbReference type="ChEBI" id="CHEBI:456216"/>
        <dbReference type="EC" id="2.7.1.25"/>
    </reaction>
</comment>
<dbReference type="HOGENOM" id="CLU_046932_1_0_1"/>
<evidence type="ECO:0000256" key="4">
    <source>
        <dbReference type="ARBA" id="ARBA00022777"/>
    </source>
</evidence>
<evidence type="ECO:0000313" key="10">
    <source>
        <dbReference type="Proteomes" id="UP000007014"/>
    </source>
</evidence>
<dbReference type="InterPro" id="IPR059117">
    <property type="entry name" value="APS_kinase_dom"/>
</dbReference>
<dbReference type="OrthoDB" id="506431at2759"/>
<comment type="pathway">
    <text evidence="6">Sulfur metabolism; hydrogen sulfide biosynthesis; sulfite from sulfate: step 2/3.</text>
</comment>
<dbReference type="GO" id="GO:0000103">
    <property type="term" value="P:sulfate assimilation"/>
    <property type="evidence" value="ECO:0007669"/>
    <property type="project" value="InterPro"/>
</dbReference>
<dbReference type="GO" id="GO:0004020">
    <property type="term" value="F:adenylylsulfate kinase activity"/>
    <property type="evidence" value="ECO:0007669"/>
    <property type="project" value="UniProtKB-EC"/>
</dbReference>